<dbReference type="Gene3D" id="3.80.10.10">
    <property type="entry name" value="Ribonuclease Inhibitor"/>
    <property type="match status" value="2"/>
</dbReference>
<evidence type="ECO:0000256" key="1">
    <source>
        <dbReference type="ARBA" id="ARBA00004196"/>
    </source>
</evidence>
<accession>A0A0K0XZP9</accession>
<dbReference type="GO" id="GO:0030313">
    <property type="term" value="C:cell envelope"/>
    <property type="evidence" value="ECO:0007669"/>
    <property type="project" value="UniProtKB-SubCell"/>
</dbReference>
<dbReference type="EMBL" id="CP012154">
    <property type="protein sequence ID" value="AKS43159.1"/>
    <property type="molecule type" value="Genomic_DNA"/>
</dbReference>
<dbReference type="SUPFAM" id="SSF52058">
    <property type="entry name" value="L domain-like"/>
    <property type="match status" value="1"/>
</dbReference>
<dbReference type="PANTHER" id="PTHR48059:SF30">
    <property type="entry name" value="OS06G0587000 PROTEIN"/>
    <property type="match status" value="1"/>
</dbReference>
<organism evidence="2 3">
    <name type="scientific">Wenzhouxiangella marina</name>
    <dbReference type="NCBI Taxonomy" id="1579979"/>
    <lineage>
        <taxon>Bacteria</taxon>
        <taxon>Pseudomonadati</taxon>
        <taxon>Pseudomonadota</taxon>
        <taxon>Gammaproteobacteria</taxon>
        <taxon>Chromatiales</taxon>
        <taxon>Wenzhouxiangellaceae</taxon>
        <taxon>Wenzhouxiangella</taxon>
    </lineage>
</organism>
<protein>
    <submittedName>
        <fullName evidence="2">Uncharacterized protein</fullName>
    </submittedName>
</protein>
<dbReference type="AlphaFoldDB" id="A0A0K0XZP9"/>
<keyword evidence="3" id="KW-1185">Reference proteome</keyword>
<dbReference type="KEGG" id="wma:WM2015_2802"/>
<gene>
    <name evidence="2" type="ORF">WM2015_2802</name>
</gene>
<dbReference type="RefSeq" id="WP_049726666.1">
    <property type="nucleotide sequence ID" value="NZ_CP012154.1"/>
</dbReference>
<dbReference type="OrthoDB" id="5927922at2"/>
<comment type="subcellular location">
    <subcellularLocation>
        <location evidence="1">Cell envelope</location>
    </subcellularLocation>
</comment>
<reference evidence="2 3" key="1">
    <citation type="submission" date="2015-07" db="EMBL/GenBank/DDBJ databases">
        <authorList>
            <person name="Noorani M."/>
        </authorList>
    </citation>
    <scope>NUCLEOTIDE SEQUENCE [LARGE SCALE GENOMIC DNA]</scope>
    <source>
        <strain evidence="2 3">KCTC 42284</strain>
    </source>
</reference>
<proteinExistence type="predicted"/>
<dbReference type="Proteomes" id="UP000066624">
    <property type="component" value="Chromosome"/>
</dbReference>
<dbReference type="InterPro" id="IPR032675">
    <property type="entry name" value="LRR_dom_sf"/>
</dbReference>
<sequence length="674" mass="74269">MQKLIPTLLALAATLPLSTQAQVSAAERDVLIEFYQATNGDRWTKNYSWLGPVGTECDWYGVECQSHPDPAIEDEVVTRLRLESNNLSGELPTSLGGLPHLISLHLRANKITGTVPRTLLLTPLESIDLSLNRIRGFGDEVLPGPPSATVFLIDLSSNLLSWLPPDEWLAHVVHLDLSTNNLSYALAVERDWPMTMSTLRLADNRIHDVIPISLTDFPALQTLDLSQNTIASWPLDEADPPALTELDLSSNWLGPFWPEHLPLDSAASILRLASNGFTRPLPAWLSSLELQELDISNNDIPGDIAPAFSSLRFAEIGKVALFARNNRFTGELPSNVPWEYFDRAIYNHFLNLGLNGTAALDLCGNELSAPDSLPLETIDAVHRGGGFEACQATREPALDRTFSGSWFHPGTAGEGFSMMLTTDWELLVYWFGYGASGTGTPGPVWHLATASITDSGVHFNKFLTTSGRFGNGGDLLRKDSTRSIWLERAADESLLLTVEGWRPPFPPGIACPGVGHPLECWGAYISERVEPVQLTRLAGSTCDTQLDQQIYSGAWFNPWRSGEGFVIEVTTSGDGLVYWFTHEAQASGNQLWLIGQAPFEGSRLEIPEMLEPRGGQFWSEDNPEDVSFSDWGSLTIEFTDRDQGRISYESHDPDYGAGSYDIVQLARPRLADCY</sequence>
<evidence type="ECO:0000313" key="3">
    <source>
        <dbReference type="Proteomes" id="UP000066624"/>
    </source>
</evidence>
<dbReference type="InterPro" id="IPR051848">
    <property type="entry name" value="PGIP"/>
</dbReference>
<dbReference type="Pfam" id="PF00560">
    <property type="entry name" value="LRR_1"/>
    <property type="match status" value="2"/>
</dbReference>
<dbReference type="STRING" id="1579979.WM2015_2802"/>
<name>A0A0K0XZP9_9GAMM</name>
<dbReference type="Pfam" id="PF13855">
    <property type="entry name" value="LRR_8"/>
    <property type="match status" value="1"/>
</dbReference>
<dbReference type="InterPro" id="IPR001611">
    <property type="entry name" value="Leu-rich_rpt"/>
</dbReference>
<evidence type="ECO:0000313" key="2">
    <source>
        <dbReference type="EMBL" id="AKS43159.1"/>
    </source>
</evidence>
<dbReference type="PANTHER" id="PTHR48059">
    <property type="entry name" value="POLYGALACTURONASE INHIBITOR 1"/>
    <property type="match status" value="1"/>
</dbReference>